<dbReference type="OrthoDB" id="3699675at2"/>
<feature type="transmembrane region" description="Helical" evidence="1">
    <location>
        <begin position="6"/>
        <end position="26"/>
    </location>
</feature>
<evidence type="ECO:0000313" key="2">
    <source>
        <dbReference type="EMBL" id="PRX52678.1"/>
    </source>
</evidence>
<feature type="transmembrane region" description="Helical" evidence="1">
    <location>
        <begin position="58"/>
        <end position="79"/>
    </location>
</feature>
<protein>
    <submittedName>
        <fullName evidence="2">Uncharacterized protein</fullName>
    </submittedName>
</protein>
<proteinExistence type="predicted"/>
<name>A0A2T0M5B5_9ACTN</name>
<dbReference type="Proteomes" id="UP000238312">
    <property type="component" value="Unassembled WGS sequence"/>
</dbReference>
<organism evidence="2 3">
    <name type="scientific">Nonomuraea fuscirosea</name>
    <dbReference type="NCBI Taxonomy" id="1291556"/>
    <lineage>
        <taxon>Bacteria</taxon>
        <taxon>Bacillati</taxon>
        <taxon>Actinomycetota</taxon>
        <taxon>Actinomycetes</taxon>
        <taxon>Streptosporangiales</taxon>
        <taxon>Streptosporangiaceae</taxon>
        <taxon>Nonomuraea</taxon>
    </lineage>
</organism>
<feature type="transmembrane region" description="Helical" evidence="1">
    <location>
        <begin position="161"/>
        <end position="181"/>
    </location>
</feature>
<sequence>MEFTVLGGLGGIGFVLVGVVINAIYLRSGLPLPTSGKGLDATTDSYNGIADALKKPSVLVPLTWLCLTLFAAGLLSVLWRGNGDQGAWALVGFAGVLLQNATFTCVEALRFGMATAARHGRGEMAGLWGMSNVLFGFNQAFLAMALLGFTAAGVSAGLVPVWQAGLGYVSAALLLLSALAAPYNVEGGNRLGLAGLIGWLGWITWIVAYSVSLLLR</sequence>
<dbReference type="RefSeq" id="WP_106251715.1">
    <property type="nucleotide sequence ID" value="NZ_PVNG01000031.1"/>
</dbReference>
<evidence type="ECO:0000256" key="1">
    <source>
        <dbReference type="SAM" id="Phobius"/>
    </source>
</evidence>
<keyword evidence="1" id="KW-0812">Transmembrane</keyword>
<keyword evidence="3" id="KW-1185">Reference proteome</keyword>
<dbReference type="EMBL" id="PVNG01000031">
    <property type="protein sequence ID" value="PRX52678.1"/>
    <property type="molecule type" value="Genomic_DNA"/>
</dbReference>
<reference evidence="2 3" key="1">
    <citation type="submission" date="2018-03" db="EMBL/GenBank/DDBJ databases">
        <title>Genomic Encyclopedia of Type Strains, Phase III (KMG-III): the genomes of soil and plant-associated and newly described type strains.</title>
        <authorList>
            <person name="Whitman W."/>
        </authorList>
    </citation>
    <scope>NUCLEOTIDE SEQUENCE [LARGE SCALE GENOMIC DNA]</scope>
    <source>
        <strain evidence="2 3">CGMCC 4.7104</strain>
    </source>
</reference>
<accession>A0A2T0M5B5</accession>
<keyword evidence="1" id="KW-0472">Membrane</keyword>
<gene>
    <name evidence="2" type="ORF">B0I32_13175</name>
</gene>
<feature type="transmembrane region" description="Helical" evidence="1">
    <location>
        <begin position="85"/>
        <end position="106"/>
    </location>
</feature>
<comment type="caution">
    <text evidence="2">The sequence shown here is derived from an EMBL/GenBank/DDBJ whole genome shotgun (WGS) entry which is preliminary data.</text>
</comment>
<evidence type="ECO:0000313" key="3">
    <source>
        <dbReference type="Proteomes" id="UP000238312"/>
    </source>
</evidence>
<dbReference type="AlphaFoldDB" id="A0A2T0M5B5"/>
<keyword evidence="1" id="KW-1133">Transmembrane helix</keyword>
<feature type="transmembrane region" description="Helical" evidence="1">
    <location>
        <begin position="193"/>
        <end position="215"/>
    </location>
</feature>